<dbReference type="InterPro" id="IPR050109">
    <property type="entry name" value="HTH-type_TetR-like_transc_reg"/>
</dbReference>
<dbReference type="EMBL" id="BAAAPH010000007">
    <property type="protein sequence ID" value="GAA1568156.1"/>
    <property type="molecule type" value="Genomic_DNA"/>
</dbReference>
<organism evidence="6 7">
    <name type="scientific">Kribbella hippodromi</name>
    <dbReference type="NCBI Taxonomy" id="434347"/>
    <lineage>
        <taxon>Bacteria</taxon>
        <taxon>Bacillati</taxon>
        <taxon>Actinomycetota</taxon>
        <taxon>Actinomycetes</taxon>
        <taxon>Propionibacteriales</taxon>
        <taxon>Kribbellaceae</taxon>
        <taxon>Kribbella</taxon>
    </lineage>
</organism>
<keyword evidence="3" id="KW-0804">Transcription</keyword>
<dbReference type="InterPro" id="IPR001647">
    <property type="entry name" value="HTH_TetR"/>
</dbReference>
<dbReference type="Pfam" id="PF00440">
    <property type="entry name" value="TetR_N"/>
    <property type="match status" value="1"/>
</dbReference>
<name>A0ABN2D365_9ACTN</name>
<evidence type="ECO:0000256" key="1">
    <source>
        <dbReference type="ARBA" id="ARBA00023015"/>
    </source>
</evidence>
<keyword evidence="1" id="KW-0805">Transcription regulation</keyword>
<dbReference type="Gene3D" id="1.10.357.10">
    <property type="entry name" value="Tetracycline Repressor, domain 2"/>
    <property type="match status" value="1"/>
</dbReference>
<reference evidence="6 7" key="1">
    <citation type="journal article" date="2019" name="Int. J. Syst. Evol. Microbiol.">
        <title>The Global Catalogue of Microorganisms (GCM) 10K type strain sequencing project: providing services to taxonomists for standard genome sequencing and annotation.</title>
        <authorList>
            <consortium name="The Broad Institute Genomics Platform"/>
            <consortium name="The Broad Institute Genome Sequencing Center for Infectious Disease"/>
            <person name="Wu L."/>
            <person name="Ma J."/>
        </authorList>
    </citation>
    <scope>NUCLEOTIDE SEQUENCE [LARGE SCALE GENOMIC DNA]</scope>
    <source>
        <strain evidence="6 7">JCM 15572</strain>
    </source>
</reference>
<dbReference type="Proteomes" id="UP001501705">
    <property type="component" value="Unassembled WGS sequence"/>
</dbReference>
<accession>A0ABN2D365</accession>
<dbReference type="PANTHER" id="PTHR30055:SF238">
    <property type="entry name" value="MYCOFACTOCIN BIOSYNTHESIS TRANSCRIPTIONAL REGULATOR MFTR-RELATED"/>
    <property type="match status" value="1"/>
</dbReference>
<keyword evidence="7" id="KW-1185">Reference proteome</keyword>
<feature type="DNA-binding region" description="H-T-H motif" evidence="4">
    <location>
        <begin position="39"/>
        <end position="58"/>
    </location>
</feature>
<gene>
    <name evidence="6" type="ORF">GCM10009804_25810</name>
</gene>
<proteinExistence type="predicted"/>
<evidence type="ECO:0000256" key="4">
    <source>
        <dbReference type="PROSITE-ProRule" id="PRU00335"/>
    </source>
</evidence>
<dbReference type="PROSITE" id="PS50977">
    <property type="entry name" value="HTH_TETR_2"/>
    <property type="match status" value="1"/>
</dbReference>
<dbReference type="InterPro" id="IPR023772">
    <property type="entry name" value="DNA-bd_HTH_TetR-type_CS"/>
</dbReference>
<evidence type="ECO:0000256" key="3">
    <source>
        <dbReference type="ARBA" id="ARBA00023163"/>
    </source>
</evidence>
<evidence type="ECO:0000259" key="5">
    <source>
        <dbReference type="PROSITE" id="PS50977"/>
    </source>
</evidence>
<feature type="domain" description="HTH tetR-type" evidence="5">
    <location>
        <begin position="16"/>
        <end position="76"/>
    </location>
</feature>
<evidence type="ECO:0000313" key="6">
    <source>
        <dbReference type="EMBL" id="GAA1568156.1"/>
    </source>
</evidence>
<dbReference type="PANTHER" id="PTHR30055">
    <property type="entry name" value="HTH-TYPE TRANSCRIPTIONAL REGULATOR RUTR"/>
    <property type="match status" value="1"/>
</dbReference>
<dbReference type="PRINTS" id="PR00455">
    <property type="entry name" value="HTHTETR"/>
</dbReference>
<dbReference type="InterPro" id="IPR041347">
    <property type="entry name" value="MftR_C"/>
</dbReference>
<sequence length="191" mass="20485">MSTLGGMTGLRARTRDAVRGQLADVAIGLFLERGYDATTVDDIAAAAGVSRRSFFRYFGTKDDVVFHQADEAAERIAGALATATGSDWDCLRQVLTAWQDEIYASGPVLELVESSPALRARMVEKRDELRRLVSAALLARPGAELDAYTADLLTAAAGAVLDAAAQEWLRNGGDRTALIARGFDQLAPRGR</sequence>
<evidence type="ECO:0000313" key="7">
    <source>
        <dbReference type="Proteomes" id="UP001501705"/>
    </source>
</evidence>
<dbReference type="PROSITE" id="PS01081">
    <property type="entry name" value="HTH_TETR_1"/>
    <property type="match status" value="1"/>
</dbReference>
<evidence type="ECO:0000256" key="2">
    <source>
        <dbReference type="ARBA" id="ARBA00023125"/>
    </source>
</evidence>
<protein>
    <submittedName>
        <fullName evidence="6">TetR/AcrR family transcriptional regulator</fullName>
    </submittedName>
</protein>
<dbReference type="Pfam" id="PF17754">
    <property type="entry name" value="TetR_C_14"/>
    <property type="match status" value="1"/>
</dbReference>
<keyword evidence="2 4" id="KW-0238">DNA-binding</keyword>
<dbReference type="InterPro" id="IPR009057">
    <property type="entry name" value="Homeodomain-like_sf"/>
</dbReference>
<dbReference type="SUPFAM" id="SSF46689">
    <property type="entry name" value="Homeodomain-like"/>
    <property type="match status" value="1"/>
</dbReference>
<comment type="caution">
    <text evidence="6">The sequence shown here is derived from an EMBL/GenBank/DDBJ whole genome shotgun (WGS) entry which is preliminary data.</text>
</comment>